<dbReference type="Pfam" id="PF03018">
    <property type="entry name" value="Dirigent"/>
    <property type="match status" value="1"/>
</dbReference>
<organism evidence="2 3">
    <name type="scientific">Dovyalis caffra</name>
    <dbReference type="NCBI Taxonomy" id="77055"/>
    <lineage>
        <taxon>Eukaryota</taxon>
        <taxon>Viridiplantae</taxon>
        <taxon>Streptophyta</taxon>
        <taxon>Embryophyta</taxon>
        <taxon>Tracheophyta</taxon>
        <taxon>Spermatophyta</taxon>
        <taxon>Magnoliopsida</taxon>
        <taxon>eudicotyledons</taxon>
        <taxon>Gunneridae</taxon>
        <taxon>Pentapetalae</taxon>
        <taxon>rosids</taxon>
        <taxon>fabids</taxon>
        <taxon>Malpighiales</taxon>
        <taxon>Salicaceae</taxon>
        <taxon>Flacourtieae</taxon>
        <taxon>Dovyalis</taxon>
    </lineage>
</organism>
<keyword evidence="3" id="KW-1185">Reference proteome</keyword>
<evidence type="ECO:0000313" key="2">
    <source>
        <dbReference type="EMBL" id="CAK7329531.1"/>
    </source>
</evidence>
<protein>
    <recommendedName>
        <fullName evidence="1">Dirigent protein</fullName>
    </recommendedName>
</protein>
<dbReference type="Proteomes" id="UP001314170">
    <property type="component" value="Unassembled WGS sequence"/>
</dbReference>
<gene>
    <name evidence="2" type="ORF">DCAF_LOCUS7286</name>
</gene>
<sequence>MTSINIAAYGEYYSKGSHALRKEKVTHLHFFLHDVLSGQNPIAIKAAASNRTQADDKSPAPFGSVFVACWNPVSKRDRELEVVGGKGKFRMANEFAKVKTNFLNVATSDAVLEYNVTLVHS</sequence>
<dbReference type="EMBL" id="CAWUPB010000913">
    <property type="protein sequence ID" value="CAK7329531.1"/>
    <property type="molecule type" value="Genomic_DNA"/>
</dbReference>
<accession>A0AAV1R692</accession>
<comment type="subcellular location">
    <subcellularLocation>
        <location evidence="1">Secreted</location>
        <location evidence="1">Extracellular space</location>
        <location evidence="1">Apoplast</location>
    </subcellularLocation>
</comment>
<comment type="caution">
    <text evidence="2">The sequence shown here is derived from an EMBL/GenBank/DDBJ whole genome shotgun (WGS) entry which is preliminary data.</text>
</comment>
<evidence type="ECO:0000256" key="1">
    <source>
        <dbReference type="RuleBase" id="RU363099"/>
    </source>
</evidence>
<proteinExistence type="inferred from homology"/>
<comment type="similarity">
    <text evidence="1">Belongs to the plant dirigent protein family.</text>
</comment>
<dbReference type="GO" id="GO:0048046">
    <property type="term" value="C:apoplast"/>
    <property type="evidence" value="ECO:0007669"/>
    <property type="project" value="UniProtKB-SubCell"/>
</dbReference>
<dbReference type="AlphaFoldDB" id="A0AAV1R692"/>
<comment type="function">
    <text evidence="1">Dirigent proteins impart stereoselectivity on the phenoxy radical-coupling reaction, yielding optically active lignans from two molecules of coniferyl alcohol in the biosynthesis of lignans, flavonolignans, and alkaloids and thus plays a central role in plant secondary metabolism.</text>
</comment>
<evidence type="ECO:0000313" key="3">
    <source>
        <dbReference type="Proteomes" id="UP001314170"/>
    </source>
</evidence>
<reference evidence="2 3" key="1">
    <citation type="submission" date="2024-01" db="EMBL/GenBank/DDBJ databases">
        <authorList>
            <person name="Waweru B."/>
        </authorList>
    </citation>
    <scope>NUCLEOTIDE SEQUENCE [LARGE SCALE GENOMIC DNA]</scope>
</reference>
<name>A0AAV1R692_9ROSI</name>
<keyword evidence="1" id="KW-0052">Apoplast</keyword>
<keyword evidence="1" id="KW-0964">Secreted</keyword>
<dbReference type="InterPro" id="IPR004265">
    <property type="entry name" value="Dirigent"/>
</dbReference>
<comment type="subunit">
    <text evidence="1">Homodimer.</text>
</comment>
<dbReference type="PANTHER" id="PTHR21495">
    <property type="entry name" value="NUCLEOPORIN-RELATED"/>
    <property type="match status" value="1"/>
</dbReference>